<dbReference type="Gene3D" id="1.20.5.170">
    <property type="match status" value="1"/>
</dbReference>
<keyword evidence="1" id="KW-0175">Coiled coil</keyword>
<keyword evidence="3" id="KW-1185">Reference proteome</keyword>
<evidence type="ECO:0000256" key="1">
    <source>
        <dbReference type="SAM" id="Coils"/>
    </source>
</evidence>
<comment type="caution">
    <text evidence="2">The sequence shown here is derived from an EMBL/GenBank/DDBJ whole genome shotgun (WGS) entry which is preliminary data.</text>
</comment>
<organism evidence="2 3">
    <name type="scientific">Ambispora leptoticha</name>
    <dbReference type="NCBI Taxonomy" id="144679"/>
    <lineage>
        <taxon>Eukaryota</taxon>
        <taxon>Fungi</taxon>
        <taxon>Fungi incertae sedis</taxon>
        <taxon>Mucoromycota</taxon>
        <taxon>Glomeromycotina</taxon>
        <taxon>Glomeromycetes</taxon>
        <taxon>Archaeosporales</taxon>
        <taxon>Ambisporaceae</taxon>
        <taxon>Ambispora</taxon>
    </lineage>
</organism>
<protein>
    <submittedName>
        <fullName evidence="2">7945_t:CDS:1</fullName>
    </submittedName>
</protein>
<feature type="coiled-coil region" evidence="1">
    <location>
        <begin position="18"/>
        <end position="52"/>
    </location>
</feature>
<evidence type="ECO:0000313" key="2">
    <source>
        <dbReference type="EMBL" id="CAG8624964.1"/>
    </source>
</evidence>
<dbReference type="AlphaFoldDB" id="A0A9N9D798"/>
<dbReference type="Proteomes" id="UP000789508">
    <property type="component" value="Unassembled WGS sequence"/>
</dbReference>
<gene>
    <name evidence="2" type="ORF">ALEPTO_LOCUS9124</name>
</gene>
<reference evidence="2" key="1">
    <citation type="submission" date="2021-06" db="EMBL/GenBank/DDBJ databases">
        <authorList>
            <person name="Kallberg Y."/>
            <person name="Tangrot J."/>
            <person name="Rosling A."/>
        </authorList>
    </citation>
    <scope>NUCLEOTIDE SEQUENCE</scope>
    <source>
        <strain evidence="2">FL130A</strain>
    </source>
</reference>
<accession>A0A9N9D798</accession>
<name>A0A9N9D798_9GLOM</name>
<dbReference type="EMBL" id="CAJVPS010006403">
    <property type="protein sequence ID" value="CAG8624964.1"/>
    <property type="molecule type" value="Genomic_DNA"/>
</dbReference>
<sequence length="151" mass="17554">MPRPPSATKAARNSRVQRMKKKEYIKNIEEEIKKLQSENEQLKSKLLDREWEFKNLADKGGIIVELKNIISEQKILISEQKKIIANHHNGHANHANHYIINGGRFPTNDNSMTNNNQINTDTIYDDINFNNFIDLQEVERDGSNNMNHQES</sequence>
<proteinExistence type="predicted"/>
<evidence type="ECO:0000313" key="3">
    <source>
        <dbReference type="Proteomes" id="UP000789508"/>
    </source>
</evidence>